<keyword evidence="2" id="KW-1185">Reference proteome</keyword>
<evidence type="ECO:0000313" key="1">
    <source>
        <dbReference type="EMBL" id="CAK9310716.1"/>
    </source>
</evidence>
<name>A0ABP0XUV0_9ROSI</name>
<dbReference type="Proteomes" id="UP001642487">
    <property type="component" value="Chromosome 10"/>
</dbReference>
<dbReference type="EMBL" id="OZ021744">
    <property type="protein sequence ID" value="CAK9310716.1"/>
    <property type="molecule type" value="Genomic_DNA"/>
</dbReference>
<organism evidence="1 2">
    <name type="scientific">Citrullus colocynthis</name>
    <name type="common">colocynth</name>
    <dbReference type="NCBI Taxonomy" id="252529"/>
    <lineage>
        <taxon>Eukaryota</taxon>
        <taxon>Viridiplantae</taxon>
        <taxon>Streptophyta</taxon>
        <taxon>Embryophyta</taxon>
        <taxon>Tracheophyta</taxon>
        <taxon>Spermatophyta</taxon>
        <taxon>Magnoliopsida</taxon>
        <taxon>eudicotyledons</taxon>
        <taxon>Gunneridae</taxon>
        <taxon>Pentapetalae</taxon>
        <taxon>rosids</taxon>
        <taxon>fabids</taxon>
        <taxon>Cucurbitales</taxon>
        <taxon>Cucurbitaceae</taxon>
        <taxon>Benincaseae</taxon>
        <taxon>Citrullus</taxon>
    </lineage>
</organism>
<protein>
    <submittedName>
        <fullName evidence="1">Uncharacterized protein</fullName>
    </submittedName>
</protein>
<sequence length="171" mass="19796">MSIILDSKLSITAVRTCTMGIRAFVLGWNSSKKTKMMTWETLSCMMEEKSLCLGLDFIEEKSSGPFLFELQRSEGARKLKNKTNQKGYLCLKLDVFLRYILCLHMPENEKRGRKGKHGVSRCVVTCENLTRYVVRMWITAELERTHSGGPYLGYLLLIFHYHIYSQNRSLV</sequence>
<gene>
    <name evidence="1" type="ORF">CITCOLO1_LOCUS2351</name>
</gene>
<reference evidence="1 2" key="1">
    <citation type="submission" date="2024-03" db="EMBL/GenBank/DDBJ databases">
        <authorList>
            <person name="Gkanogiannis A."/>
            <person name="Becerra Lopez-Lavalle L."/>
        </authorList>
    </citation>
    <scope>NUCLEOTIDE SEQUENCE [LARGE SCALE GENOMIC DNA]</scope>
</reference>
<evidence type="ECO:0000313" key="2">
    <source>
        <dbReference type="Proteomes" id="UP001642487"/>
    </source>
</evidence>
<proteinExistence type="predicted"/>
<accession>A0ABP0XUV0</accession>